<dbReference type="AlphaFoldDB" id="A0A0S2KIN8"/>
<dbReference type="STRING" id="76123.AS203_03015"/>
<accession>A0A0S2KIN8</accession>
<organism evidence="3 4">
    <name type="scientific">Hoylesella enoeca</name>
    <dbReference type="NCBI Taxonomy" id="76123"/>
    <lineage>
        <taxon>Bacteria</taxon>
        <taxon>Pseudomonadati</taxon>
        <taxon>Bacteroidota</taxon>
        <taxon>Bacteroidia</taxon>
        <taxon>Bacteroidales</taxon>
        <taxon>Prevotellaceae</taxon>
        <taxon>Hoylesella</taxon>
    </lineage>
</organism>
<dbReference type="InterPro" id="IPR036388">
    <property type="entry name" value="WH-like_DNA-bd_sf"/>
</dbReference>
<dbReference type="RefSeq" id="WP_025066633.1">
    <property type="nucleotide sequence ID" value="NZ_CP013195.1"/>
</dbReference>
<dbReference type="KEGG" id="peo:AS203_03015"/>
<evidence type="ECO:0000313" key="3">
    <source>
        <dbReference type="EMBL" id="ALO48183.1"/>
    </source>
</evidence>
<evidence type="ECO:0000256" key="1">
    <source>
        <dbReference type="SAM" id="SignalP"/>
    </source>
</evidence>
<sequence>MKNLMVKKVVSTLVFALFCITANAQIKYDSNGKLTFGNTAPFGFYGITLNSNGMYFKCKDSNFFQIDVSPVGTRLASHADQVVFYNTQTNTFNSIQVKDVYNYSDARAKSNIRSLQNGLNYILKLHPVSYSFSDNPTREASLLRKGGDEREIGLLAQEVEKVLPNVVLTDAEGKKLINYTALIPVMIDAIKSLQKEIEVLKNKK</sequence>
<name>A0A0S2KIN8_9BACT</name>
<gene>
    <name evidence="3" type="ORF">AS203_03015</name>
</gene>
<dbReference type="Pfam" id="PF13884">
    <property type="entry name" value="Peptidase_S74"/>
    <property type="match status" value="1"/>
</dbReference>
<reference evidence="4" key="1">
    <citation type="submission" date="2015-11" db="EMBL/GenBank/DDBJ databases">
        <authorList>
            <person name="Holder M.E."/>
            <person name="Ajami N.J."/>
            <person name="Petrosino J.F."/>
        </authorList>
    </citation>
    <scope>NUCLEOTIDE SEQUENCE [LARGE SCALE GENOMIC DNA]</scope>
    <source>
        <strain evidence="4">F0113</strain>
    </source>
</reference>
<dbReference type="OrthoDB" id="952861at2"/>
<evidence type="ECO:0000313" key="4">
    <source>
        <dbReference type="Proteomes" id="UP000056252"/>
    </source>
</evidence>
<dbReference type="EMBL" id="CP013195">
    <property type="protein sequence ID" value="ALO48183.1"/>
    <property type="molecule type" value="Genomic_DNA"/>
</dbReference>
<dbReference type="Gene3D" id="1.10.10.10">
    <property type="entry name" value="Winged helix-like DNA-binding domain superfamily/Winged helix DNA-binding domain"/>
    <property type="match status" value="1"/>
</dbReference>
<evidence type="ECO:0000259" key="2">
    <source>
        <dbReference type="PROSITE" id="PS51688"/>
    </source>
</evidence>
<keyword evidence="4" id="KW-1185">Reference proteome</keyword>
<keyword evidence="1" id="KW-0732">Signal</keyword>
<feature type="chain" id="PRO_5006601767" evidence="1">
    <location>
        <begin position="25"/>
        <end position="204"/>
    </location>
</feature>
<dbReference type="PROSITE" id="PS51688">
    <property type="entry name" value="ICA"/>
    <property type="match status" value="1"/>
</dbReference>
<protein>
    <submittedName>
        <fullName evidence="3">Peptidase S74</fullName>
    </submittedName>
</protein>
<proteinExistence type="predicted"/>
<feature type="domain" description="Peptidase S74" evidence="2">
    <location>
        <begin position="104"/>
        <end position="204"/>
    </location>
</feature>
<feature type="signal peptide" evidence="1">
    <location>
        <begin position="1"/>
        <end position="24"/>
    </location>
</feature>
<dbReference type="InterPro" id="IPR030392">
    <property type="entry name" value="S74_ICA"/>
</dbReference>
<dbReference type="Proteomes" id="UP000056252">
    <property type="component" value="Chromosome"/>
</dbReference>